<feature type="chain" id="PRO_5042871327" description="Lipocalin-like domain-containing protein" evidence="1">
    <location>
        <begin position="20"/>
        <end position="133"/>
    </location>
</feature>
<sequence length="133" mass="14937">MKKALLFFALSLATLGTFTSCSRDDDSTTVASNRYNVTGNWSFSEYKSDGVWKSMSILKYYINLNADGTYTTNYLGVKDSGTYTYDGKDLVVTKSNAYDPTYIRILSIEGNNAQVELFNPKNPSDKIEFKLVK</sequence>
<dbReference type="EMBL" id="JAOZYT010000079">
    <property type="protein sequence ID" value="MCW0524603.1"/>
    <property type="molecule type" value="Genomic_DNA"/>
</dbReference>
<dbReference type="Proteomes" id="UP001207440">
    <property type="component" value="Unassembled WGS sequence"/>
</dbReference>
<organism evidence="2 3">
    <name type="scientific">Riemerella anatipestifer</name>
    <name type="common">Moraxella anatipestifer</name>
    <dbReference type="NCBI Taxonomy" id="34085"/>
    <lineage>
        <taxon>Bacteria</taxon>
        <taxon>Pseudomonadati</taxon>
        <taxon>Bacteroidota</taxon>
        <taxon>Flavobacteriia</taxon>
        <taxon>Flavobacteriales</taxon>
        <taxon>Weeksellaceae</taxon>
        <taxon>Riemerella</taxon>
    </lineage>
</organism>
<evidence type="ECO:0000256" key="1">
    <source>
        <dbReference type="SAM" id="SignalP"/>
    </source>
</evidence>
<dbReference type="AlphaFoldDB" id="A0AAP3EZY9"/>
<dbReference type="RefSeq" id="WP_064970778.1">
    <property type="nucleotide sequence ID" value="NZ_CP142016.1"/>
</dbReference>
<evidence type="ECO:0000313" key="2">
    <source>
        <dbReference type="EMBL" id="MCW0524603.1"/>
    </source>
</evidence>
<keyword evidence="1" id="KW-0732">Signal</keyword>
<evidence type="ECO:0000313" key="3">
    <source>
        <dbReference type="Proteomes" id="UP001207440"/>
    </source>
</evidence>
<name>A0AAP3EZY9_RIEAN</name>
<proteinExistence type="predicted"/>
<reference evidence="2" key="1">
    <citation type="submission" date="2022-10" db="EMBL/GenBank/DDBJ databases">
        <title>Sifting through the core-genome to identify putative cross-protective antigens against Riemerella anatipestifer.</title>
        <authorList>
            <person name="Zheng X."/>
            <person name="Zhang W."/>
        </authorList>
    </citation>
    <scope>NUCLEOTIDE SEQUENCE</scope>
    <source>
        <strain evidence="2">ZWRA178</strain>
    </source>
</reference>
<feature type="signal peptide" evidence="1">
    <location>
        <begin position="1"/>
        <end position="19"/>
    </location>
</feature>
<dbReference type="PROSITE" id="PS51257">
    <property type="entry name" value="PROKAR_LIPOPROTEIN"/>
    <property type="match status" value="1"/>
</dbReference>
<protein>
    <recommendedName>
        <fullName evidence="4">Lipocalin-like domain-containing protein</fullName>
    </recommendedName>
</protein>
<comment type="caution">
    <text evidence="2">The sequence shown here is derived from an EMBL/GenBank/DDBJ whole genome shotgun (WGS) entry which is preliminary data.</text>
</comment>
<gene>
    <name evidence="2" type="ORF">OKE68_09780</name>
</gene>
<evidence type="ECO:0008006" key="4">
    <source>
        <dbReference type="Google" id="ProtNLM"/>
    </source>
</evidence>
<accession>A0AAP3EZY9</accession>